<name>A0A376ABL6_9HYPH</name>
<keyword evidence="1" id="KW-0732">Signal</keyword>
<dbReference type="OrthoDB" id="8408195at2"/>
<evidence type="ECO:0000256" key="1">
    <source>
        <dbReference type="SAM" id="SignalP"/>
    </source>
</evidence>
<organism evidence="2 3">
    <name type="scientific">Ciceribacter selenitireducens ATCC BAA-1503</name>
    <dbReference type="NCBI Taxonomy" id="1336235"/>
    <lineage>
        <taxon>Bacteria</taxon>
        <taxon>Pseudomonadati</taxon>
        <taxon>Pseudomonadota</taxon>
        <taxon>Alphaproteobacteria</taxon>
        <taxon>Hyphomicrobiales</taxon>
        <taxon>Rhizobiaceae</taxon>
        <taxon>Ciceribacter</taxon>
    </lineage>
</organism>
<dbReference type="EMBL" id="UEYP01000017">
    <property type="protein sequence ID" value="SSC65057.1"/>
    <property type="molecule type" value="Genomic_DNA"/>
</dbReference>
<feature type="chain" id="PRO_5017002737" evidence="1">
    <location>
        <begin position="20"/>
        <end position="77"/>
    </location>
</feature>
<accession>A0A376ABL6</accession>
<protein>
    <submittedName>
        <fullName evidence="2">Uncharacterized protein</fullName>
    </submittedName>
</protein>
<evidence type="ECO:0000313" key="2">
    <source>
        <dbReference type="EMBL" id="SSC65057.1"/>
    </source>
</evidence>
<sequence length="77" mass="7905">MKKILIASLFSLSATSAFAGLPIPGWTTDAYGTEGVSAGTVCQVKDIHVLTASPEDCAKIGGEATHTLTQSAKPITK</sequence>
<keyword evidence="3" id="KW-1185">Reference proteome</keyword>
<reference evidence="3" key="1">
    <citation type="submission" date="2018-07" db="EMBL/GenBank/DDBJ databases">
        <authorList>
            <person name="Peiro R."/>
            <person name="Begona"/>
            <person name="Cbmso G."/>
            <person name="Lopez M."/>
            <person name="Gonzalez S."/>
        </authorList>
    </citation>
    <scope>NUCLEOTIDE SEQUENCE [LARGE SCALE GENOMIC DNA]</scope>
</reference>
<feature type="signal peptide" evidence="1">
    <location>
        <begin position="1"/>
        <end position="19"/>
    </location>
</feature>
<proteinExistence type="predicted"/>
<gene>
    <name evidence="2" type="ORF">RHIZ70_765</name>
</gene>
<dbReference type="RefSeq" id="WP_115672195.1">
    <property type="nucleotide sequence ID" value="NZ_UEYP01000017.1"/>
</dbReference>
<dbReference type="Proteomes" id="UP000254764">
    <property type="component" value="Unassembled WGS sequence"/>
</dbReference>
<dbReference type="AlphaFoldDB" id="A0A376ABL6"/>
<evidence type="ECO:0000313" key="3">
    <source>
        <dbReference type="Proteomes" id="UP000254764"/>
    </source>
</evidence>